<evidence type="ECO:0000313" key="2">
    <source>
        <dbReference type="Proteomes" id="UP001596523"/>
    </source>
</evidence>
<gene>
    <name evidence="1" type="ORF">ACFQVC_03120</name>
</gene>
<dbReference type="RefSeq" id="WP_381826119.1">
    <property type="nucleotide sequence ID" value="NZ_JBHTCF010000001.1"/>
</dbReference>
<accession>A0ABW2JB15</accession>
<comment type="caution">
    <text evidence="1">The sequence shown here is derived from an EMBL/GenBank/DDBJ whole genome shotgun (WGS) entry which is preliminary data.</text>
</comment>
<reference evidence="2" key="1">
    <citation type="journal article" date="2019" name="Int. J. Syst. Evol. Microbiol.">
        <title>The Global Catalogue of Microorganisms (GCM) 10K type strain sequencing project: providing services to taxonomists for standard genome sequencing and annotation.</title>
        <authorList>
            <consortium name="The Broad Institute Genomics Platform"/>
            <consortium name="The Broad Institute Genome Sequencing Center for Infectious Disease"/>
            <person name="Wu L."/>
            <person name="Ma J."/>
        </authorList>
    </citation>
    <scope>NUCLEOTIDE SEQUENCE [LARGE SCALE GENOMIC DNA]</scope>
    <source>
        <strain evidence="2">SYNS20</strain>
    </source>
</reference>
<protein>
    <submittedName>
        <fullName evidence="1">Uncharacterized protein</fullName>
    </submittedName>
</protein>
<evidence type="ECO:0000313" key="1">
    <source>
        <dbReference type="EMBL" id="MFC7303208.1"/>
    </source>
</evidence>
<sequence>MDDPLGTADVIAAAFEDWQGSKQGYVSVYDVMGNPLSGTSNR</sequence>
<name>A0ABW2JB15_9ACTN</name>
<dbReference type="EMBL" id="JBHTCF010000001">
    <property type="protein sequence ID" value="MFC7303208.1"/>
    <property type="molecule type" value="Genomic_DNA"/>
</dbReference>
<keyword evidence="2" id="KW-1185">Reference proteome</keyword>
<proteinExistence type="predicted"/>
<dbReference type="Proteomes" id="UP001596523">
    <property type="component" value="Unassembled WGS sequence"/>
</dbReference>
<organism evidence="1 2">
    <name type="scientific">Streptomyces monticola</name>
    <dbReference type="NCBI Taxonomy" id="2666263"/>
    <lineage>
        <taxon>Bacteria</taxon>
        <taxon>Bacillati</taxon>
        <taxon>Actinomycetota</taxon>
        <taxon>Actinomycetes</taxon>
        <taxon>Kitasatosporales</taxon>
        <taxon>Streptomycetaceae</taxon>
        <taxon>Streptomyces</taxon>
    </lineage>
</organism>